<dbReference type="InterPro" id="IPR002220">
    <property type="entry name" value="DapA-like"/>
</dbReference>
<keyword evidence="2" id="KW-0704">Schiff base</keyword>
<dbReference type="SMART" id="SM01130">
    <property type="entry name" value="DHDPS"/>
    <property type="match status" value="1"/>
</dbReference>
<dbReference type="PROSITE" id="PS00666">
    <property type="entry name" value="DHDPS_2"/>
    <property type="match status" value="1"/>
</dbReference>
<dbReference type="InterPro" id="IPR013785">
    <property type="entry name" value="Aldolase_TIM"/>
</dbReference>
<dbReference type="PANTHER" id="PTHR12128:SF66">
    <property type="entry name" value="4-HYDROXY-2-OXOGLUTARATE ALDOLASE, MITOCHONDRIAL"/>
    <property type="match status" value="1"/>
</dbReference>
<dbReference type="EMBL" id="VSSQ01119052">
    <property type="protein sequence ID" value="MPN52696.1"/>
    <property type="molecule type" value="Genomic_DNA"/>
</dbReference>
<dbReference type="EC" id="4.3.3.7" evidence="3"/>
<proteinExistence type="predicted"/>
<gene>
    <name evidence="3" type="primary">dapA_79</name>
    <name evidence="3" type="ORF">SDC9_200358</name>
</gene>
<keyword evidence="1 3" id="KW-0456">Lyase</keyword>
<sequence>MASYTAIADATPLHVIMYNVPSRTGVNILPETAKKLSAHPHINAIKEASGNISQIAKTAALCGSELNIYSGNDDQIVPILSLGGKGVISVLAHVAPQQTHDICALWFDGKSAESAAMQLKYLDLCNALFCDVNPIPVKAAMNMLGWDVGVCRLPLVPPSDASLAKIRAALTEAGLTNA</sequence>
<evidence type="ECO:0000256" key="2">
    <source>
        <dbReference type="ARBA" id="ARBA00023270"/>
    </source>
</evidence>
<accession>A0A645INR8</accession>
<dbReference type="PANTHER" id="PTHR12128">
    <property type="entry name" value="DIHYDRODIPICOLINATE SYNTHASE"/>
    <property type="match status" value="1"/>
</dbReference>
<dbReference type="GO" id="GO:0008840">
    <property type="term" value="F:4-hydroxy-tetrahydrodipicolinate synthase activity"/>
    <property type="evidence" value="ECO:0007669"/>
    <property type="project" value="UniProtKB-EC"/>
</dbReference>
<dbReference type="InterPro" id="IPR020625">
    <property type="entry name" value="Schiff_base-form_aldolases_AS"/>
</dbReference>
<evidence type="ECO:0000256" key="1">
    <source>
        <dbReference type="ARBA" id="ARBA00023239"/>
    </source>
</evidence>
<dbReference type="Pfam" id="PF00701">
    <property type="entry name" value="DHDPS"/>
    <property type="match status" value="1"/>
</dbReference>
<dbReference type="GO" id="GO:0005829">
    <property type="term" value="C:cytosol"/>
    <property type="evidence" value="ECO:0007669"/>
    <property type="project" value="TreeGrafter"/>
</dbReference>
<name>A0A645INR8_9ZZZZ</name>
<reference evidence="3" key="1">
    <citation type="submission" date="2019-08" db="EMBL/GenBank/DDBJ databases">
        <authorList>
            <person name="Kucharzyk K."/>
            <person name="Murdoch R.W."/>
            <person name="Higgins S."/>
            <person name="Loffler F."/>
        </authorList>
    </citation>
    <scope>NUCLEOTIDE SEQUENCE</scope>
</reference>
<dbReference type="AlphaFoldDB" id="A0A645INR8"/>
<protein>
    <submittedName>
        <fullName evidence="3">4-hydroxy-tetrahydrodipicolinate synthase</fullName>
        <ecNumber evidence="3">4.3.3.7</ecNumber>
    </submittedName>
</protein>
<dbReference type="Gene3D" id="3.20.20.70">
    <property type="entry name" value="Aldolase class I"/>
    <property type="match status" value="1"/>
</dbReference>
<evidence type="ECO:0000313" key="3">
    <source>
        <dbReference type="EMBL" id="MPN52696.1"/>
    </source>
</evidence>
<dbReference type="SUPFAM" id="SSF51569">
    <property type="entry name" value="Aldolase"/>
    <property type="match status" value="1"/>
</dbReference>
<dbReference type="GO" id="GO:0044281">
    <property type="term" value="P:small molecule metabolic process"/>
    <property type="evidence" value="ECO:0007669"/>
    <property type="project" value="UniProtKB-ARBA"/>
</dbReference>
<comment type="caution">
    <text evidence="3">The sequence shown here is derived from an EMBL/GenBank/DDBJ whole genome shotgun (WGS) entry which is preliminary data.</text>
</comment>
<organism evidence="3">
    <name type="scientific">bioreactor metagenome</name>
    <dbReference type="NCBI Taxonomy" id="1076179"/>
    <lineage>
        <taxon>unclassified sequences</taxon>
        <taxon>metagenomes</taxon>
        <taxon>ecological metagenomes</taxon>
    </lineage>
</organism>